<accession>A0ABS6EHS2</accession>
<keyword evidence="1" id="KW-0732">Signal</keyword>
<evidence type="ECO:0000256" key="1">
    <source>
        <dbReference type="SAM" id="SignalP"/>
    </source>
</evidence>
<comment type="caution">
    <text evidence="2">The sequence shown here is derived from an EMBL/GenBank/DDBJ whole genome shotgun (WGS) entry which is preliminary data.</text>
</comment>
<dbReference type="RefSeq" id="WP_216439020.1">
    <property type="nucleotide sequence ID" value="NZ_JAHLQF010000002.1"/>
</dbReference>
<name>A0ABS6EHS2_9CLOT</name>
<keyword evidence="3" id="KW-1185">Reference proteome</keyword>
<dbReference type="EMBL" id="JAHLQF010000002">
    <property type="protein sequence ID" value="MBU5484550.1"/>
    <property type="molecule type" value="Genomic_DNA"/>
</dbReference>
<reference evidence="2 3" key="1">
    <citation type="submission" date="2021-06" db="EMBL/GenBank/DDBJ databases">
        <authorList>
            <person name="Sun Q."/>
            <person name="Li D."/>
        </authorList>
    </citation>
    <scope>NUCLEOTIDE SEQUENCE [LARGE SCALE GENOMIC DNA]</scope>
    <source>
        <strain evidence="2 3">MSJ-11</strain>
    </source>
</reference>
<feature type="chain" id="PRO_5047252054" evidence="1">
    <location>
        <begin position="25"/>
        <end position="318"/>
    </location>
</feature>
<protein>
    <submittedName>
        <fullName evidence="2">Uncharacterized protein</fullName>
    </submittedName>
</protein>
<organism evidence="2 3">
    <name type="scientific">Clostridium mobile</name>
    <dbReference type="NCBI Taxonomy" id="2841512"/>
    <lineage>
        <taxon>Bacteria</taxon>
        <taxon>Bacillati</taxon>
        <taxon>Bacillota</taxon>
        <taxon>Clostridia</taxon>
        <taxon>Eubacteriales</taxon>
        <taxon>Clostridiaceae</taxon>
        <taxon>Clostridium</taxon>
    </lineage>
</organism>
<evidence type="ECO:0000313" key="2">
    <source>
        <dbReference type="EMBL" id="MBU5484550.1"/>
    </source>
</evidence>
<feature type="signal peptide" evidence="1">
    <location>
        <begin position="1"/>
        <end position="24"/>
    </location>
</feature>
<gene>
    <name evidence="2" type="ORF">KQI86_09425</name>
</gene>
<sequence length="318" mass="35001">MIKKKVILLLTCVALALPIGGVSAADVKHDNVAVVISNNTSSKDVKIATQNVEGEILNIRDTKNGIMLSMEDINISIDDKSEIINEFDGKKLTKNDLKKGMKIRAYYGPAVTLSIPPMSYGRKIIVSQESENIGAVEQNIGSIVELNNKKNGKNAYIKSKDGSAFTFITEKTEIVNGEGKKVSIEDLKEWNKIRIYFDKKDGIIDFKGFVTTVYIPEKIVVLDKVEKDLLATQGKITSLTDSKAGGTILLEGKKATEFGYDVIKLNINENTKIIDVKNKKQLSYKDLKEGTEIVAYYGGAVTRSMPAIGNCMEIIVLQ</sequence>
<dbReference type="Proteomes" id="UP000726170">
    <property type="component" value="Unassembled WGS sequence"/>
</dbReference>
<proteinExistence type="predicted"/>
<evidence type="ECO:0000313" key="3">
    <source>
        <dbReference type="Proteomes" id="UP000726170"/>
    </source>
</evidence>